<feature type="domain" description="RNase H type-1" evidence="1">
    <location>
        <begin position="3"/>
        <end position="58"/>
    </location>
</feature>
<dbReference type="InterPro" id="IPR002156">
    <property type="entry name" value="RNaseH_domain"/>
</dbReference>
<name>A0A7J9DNR8_9ROSI</name>
<comment type="caution">
    <text evidence="2">The sequence shown here is derived from an EMBL/GenBank/DDBJ whole genome shotgun (WGS) entry which is preliminary data.</text>
</comment>
<dbReference type="Pfam" id="PF13456">
    <property type="entry name" value="RVT_3"/>
    <property type="match status" value="1"/>
</dbReference>
<proteinExistence type="predicted"/>
<feature type="non-terminal residue" evidence="2">
    <location>
        <position position="1"/>
    </location>
</feature>
<sequence>LIFNAELWGIIDGLVLIQNKHYDGVLIQTNNLEMIKAIQDFSSSSSNSAIIRRIHHLLLDVGL</sequence>
<dbReference type="AlphaFoldDB" id="A0A7J9DNR8"/>
<dbReference type="GO" id="GO:0003676">
    <property type="term" value="F:nucleic acid binding"/>
    <property type="evidence" value="ECO:0007669"/>
    <property type="project" value="InterPro"/>
</dbReference>
<dbReference type="EMBL" id="JABEZW010000004">
    <property type="protein sequence ID" value="MBA0762382.1"/>
    <property type="molecule type" value="Genomic_DNA"/>
</dbReference>
<protein>
    <recommendedName>
        <fullName evidence="1">RNase H type-1 domain-containing protein</fullName>
    </recommendedName>
</protein>
<evidence type="ECO:0000313" key="2">
    <source>
        <dbReference type="EMBL" id="MBA0762382.1"/>
    </source>
</evidence>
<dbReference type="Proteomes" id="UP000593568">
    <property type="component" value="Unassembled WGS sequence"/>
</dbReference>
<evidence type="ECO:0000259" key="1">
    <source>
        <dbReference type="Pfam" id="PF13456"/>
    </source>
</evidence>
<dbReference type="GO" id="GO:0004523">
    <property type="term" value="F:RNA-DNA hybrid ribonuclease activity"/>
    <property type="evidence" value="ECO:0007669"/>
    <property type="project" value="InterPro"/>
</dbReference>
<evidence type="ECO:0000313" key="3">
    <source>
        <dbReference type="Proteomes" id="UP000593568"/>
    </source>
</evidence>
<gene>
    <name evidence="2" type="ORF">Gotri_012013</name>
</gene>
<organism evidence="2 3">
    <name type="scientific">Gossypium trilobum</name>
    <dbReference type="NCBI Taxonomy" id="34281"/>
    <lineage>
        <taxon>Eukaryota</taxon>
        <taxon>Viridiplantae</taxon>
        <taxon>Streptophyta</taxon>
        <taxon>Embryophyta</taxon>
        <taxon>Tracheophyta</taxon>
        <taxon>Spermatophyta</taxon>
        <taxon>Magnoliopsida</taxon>
        <taxon>eudicotyledons</taxon>
        <taxon>Gunneridae</taxon>
        <taxon>Pentapetalae</taxon>
        <taxon>rosids</taxon>
        <taxon>malvids</taxon>
        <taxon>Malvales</taxon>
        <taxon>Malvaceae</taxon>
        <taxon>Malvoideae</taxon>
        <taxon>Gossypium</taxon>
    </lineage>
</organism>
<reference evidence="2 3" key="1">
    <citation type="journal article" date="2019" name="Genome Biol. Evol.">
        <title>Insights into the evolution of the New World diploid cottons (Gossypium, subgenus Houzingenia) based on genome sequencing.</title>
        <authorList>
            <person name="Grover C.E."/>
            <person name="Arick M.A. 2nd"/>
            <person name="Thrash A."/>
            <person name="Conover J.L."/>
            <person name="Sanders W.S."/>
            <person name="Peterson D.G."/>
            <person name="Frelichowski J.E."/>
            <person name="Scheffler J.A."/>
            <person name="Scheffler B.E."/>
            <person name="Wendel J.F."/>
        </authorList>
    </citation>
    <scope>NUCLEOTIDE SEQUENCE [LARGE SCALE GENOMIC DNA]</scope>
    <source>
        <strain evidence="2">8</strain>
        <tissue evidence="2">Leaf</tissue>
    </source>
</reference>
<accession>A0A7J9DNR8</accession>
<keyword evidence="3" id="KW-1185">Reference proteome</keyword>